<dbReference type="InterPro" id="IPR003439">
    <property type="entry name" value="ABC_transporter-like_ATP-bd"/>
</dbReference>
<reference evidence="6 7" key="1">
    <citation type="submission" date="2016-09" db="EMBL/GenBank/DDBJ databases">
        <title>Desulfuribacillus arsenicus sp. nov., an obligately anaerobic, dissimilatory arsenic- and antimonate-reducing bacterium isolated from anoxic sediments.</title>
        <authorList>
            <person name="Abin C.A."/>
            <person name="Hollibaugh J.T."/>
        </authorList>
    </citation>
    <scope>NUCLEOTIDE SEQUENCE [LARGE SCALE GENOMIC DNA]</scope>
    <source>
        <strain evidence="6 7">MLFW-2</strain>
    </source>
</reference>
<dbReference type="EMBL" id="MJAT01000035">
    <property type="protein sequence ID" value="OEH84956.1"/>
    <property type="molecule type" value="Genomic_DNA"/>
</dbReference>
<gene>
    <name evidence="6" type="ORF">BHU72_07125</name>
</gene>
<dbReference type="SUPFAM" id="SSF52540">
    <property type="entry name" value="P-loop containing nucleoside triphosphate hydrolases"/>
    <property type="match status" value="1"/>
</dbReference>
<dbReference type="InterPro" id="IPR027417">
    <property type="entry name" value="P-loop_NTPase"/>
</dbReference>
<dbReference type="Gene3D" id="3.40.50.300">
    <property type="entry name" value="P-loop containing nucleotide triphosphate hydrolases"/>
    <property type="match status" value="1"/>
</dbReference>
<keyword evidence="1" id="KW-0813">Transport</keyword>
<dbReference type="OrthoDB" id="9802264at2"/>
<keyword evidence="7" id="KW-1185">Reference proteome</keyword>
<comment type="caution">
    <text evidence="6">The sequence shown here is derived from an EMBL/GenBank/DDBJ whole genome shotgun (WGS) entry which is preliminary data.</text>
</comment>
<dbReference type="STRING" id="1390249.BHU72_07125"/>
<keyword evidence="3" id="KW-0067">ATP-binding</keyword>
<organism evidence="6 7">
    <name type="scientific">Desulfuribacillus stibiiarsenatis</name>
    <dbReference type="NCBI Taxonomy" id="1390249"/>
    <lineage>
        <taxon>Bacteria</taxon>
        <taxon>Bacillati</taxon>
        <taxon>Bacillota</taxon>
        <taxon>Desulfuribacillia</taxon>
        <taxon>Desulfuribacillales</taxon>
        <taxon>Desulfuribacillaceae</taxon>
        <taxon>Desulfuribacillus</taxon>
    </lineage>
</organism>
<evidence type="ECO:0000259" key="5">
    <source>
        <dbReference type="PROSITE" id="PS50893"/>
    </source>
</evidence>
<dbReference type="PANTHER" id="PTHR42781">
    <property type="entry name" value="SPERMIDINE/PUTRESCINE IMPORT ATP-BINDING PROTEIN POTA"/>
    <property type="match status" value="1"/>
</dbReference>
<dbReference type="Proteomes" id="UP000095255">
    <property type="component" value="Unassembled WGS sequence"/>
</dbReference>
<evidence type="ECO:0000313" key="7">
    <source>
        <dbReference type="Proteomes" id="UP000095255"/>
    </source>
</evidence>
<dbReference type="InterPro" id="IPR017871">
    <property type="entry name" value="ABC_transporter-like_CS"/>
</dbReference>
<dbReference type="PROSITE" id="PS50893">
    <property type="entry name" value="ABC_TRANSPORTER_2"/>
    <property type="match status" value="1"/>
</dbReference>
<dbReference type="PANTHER" id="PTHR42781:SF4">
    <property type="entry name" value="SPERMIDINE_PUTRESCINE IMPORT ATP-BINDING PROTEIN POTA"/>
    <property type="match status" value="1"/>
</dbReference>
<feature type="domain" description="ABC transporter" evidence="5">
    <location>
        <begin position="1"/>
        <end position="233"/>
    </location>
</feature>
<dbReference type="GO" id="GO:0015418">
    <property type="term" value="F:ABC-type quaternary ammonium compound transporting activity"/>
    <property type="evidence" value="ECO:0007669"/>
    <property type="project" value="UniProtKB-EC"/>
</dbReference>
<evidence type="ECO:0000256" key="2">
    <source>
        <dbReference type="ARBA" id="ARBA00022741"/>
    </source>
</evidence>
<evidence type="ECO:0000313" key="6">
    <source>
        <dbReference type="EMBL" id="OEH84956.1"/>
    </source>
</evidence>
<proteinExistence type="predicted"/>
<dbReference type="InterPro" id="IPR003593">
    <property type="entry name" value="AAA+_ATPase"/>
</dbReference>
<dbReference type="GO" id="GO:0016887">
    <property type="term" value="F:ATP hydrolysis activity"/>
    <property type="evidence" value="ECO:0007669"/>
    <property type="project" value="InterPro"/>
</dbReference>
<dbReference type="PROSITE" id="PS00211">
    <property type="entry name" value="ABC_TRANSPORTER_1"/>
    <property type="match status" value="1"/>
</dbReference>
<keyword evidence="2" id="KW-0547">Nucleotide-binding</keyword>
<evidence type="ECO:0000256" key="4">
    <source>
        <dbReference type="ARBA" id="ARBA00066388"/>
    </source>
</evidence>
<evidence type="ECO:0000256" key="1">
    <source>
        <dbReference type="ARBA" id="ARBA00022448"/>
    </source>
</evidence>
<protein>
    <recommendedName>
        <fullName evidence="4">ABC-type quaternary amine transporter</fullName>
        <ecNumber evidence="4">7.6.2.9</ecNumber>
    </recommendedName>
</protein>
<sequence>MLTVNIEKTEGSFTLQTEFTVEQGILGILGPSGCGKSLTLQCIAGLRNPDKGNVTLQNRVLFDSHSSTNVPSRSRNIGYMFQNYALFPHLTVAENIAFGLKHVKKKEQKQLVADMVKKLNLQGQEKQYPSNLSGGQQQRVALGRSLITNPQLILLDEPFSALDRHLKNALQEEIFDLIHNLFRGIAILVTHDMEEAYRLCNQILVYDNGRILQSGSKDEILERPATITLARMMGCKNIVEGHIVQETSGQIEVRVGSVPAIVDKNRVDPRILQRFIEGNVKVIVGIHSYDIDIVRTTNESGNCNIIDWKDTILTTIFTIECAGRIFLVELSKERAICIKKNPQDTYQLRIPTDKILLIKNG</sequence>
<dbReference type="Pfam" id="PF00005">
    <property type="entry name" value="ABC_tran"/>
    <property type="match status" value="1"/>
</dbReference>
<dbReference type="GO" id="GO:0005524">
    <property type="term" value="F:ATP binding"/>
    <property type="evidence" value="ECO:0007669"/>
    <property type="project" value="UniProtKB-KW"/>
</dbReference>
<dbReference type="AlphaFoldDB" id="A0A1E5L4D5"/>
<accession>A0A1E5L4D5</accession>
<dbReference type="RefSeq" id="WP_069702691.1">
    <property type="nucleotide sequence ID" value="NZ_MJAT01000035.1"/>
</dbReference>
<dbReference type="FunFam" id="3.40.50.300:FF:000425">
    <property type="entry name" value="Probable ABC transporter, ATP-binding subunit"/>
    <property type="match status" value="1"/>
</dbReference>
<dbReference type="SMART" id="SM00382">
    <property type="entry name" value="AAA"/>
    <property type="match status" value="1"/>
</dbReference>
<name>A0A1E5L4D5_9FIRM</name>
<evidence type="ECO:0000256" key="3">
    <source>
        <dbReference type="ARBA" id="ARBA00022840"/>
    </source>
</evidence>
<dbReference type="InterPro" id="IPR050093">
    <property type="entry name" value="ABC_SmlMolc_Importer"/>
</dbReference>
<dbReference type="EC" id="7.6.2.9" evidence="4"/>